<dbReference type="InterPro" id="IPR013858">
    <property type="entry name" value="Peptidase_M10B_C"/>
</dbReference>
<evidence type="ECO:0000256" key="4">
    <source>
        <dbReference type="ARBA" id="ARBA00022737"/>
    </source>
</evidence>
<comment type="subcellular location">
    <subcellularLocation>
        <location evidence="2">Secreted</location>
    </subcellularLocation>
</comment>
<dbReference type="Gene3D" id="2.150.10.10">
    <property type="entry name" value="Serralysin-like metalloprotease, C-terminal"/>
    <property type="match status" value="3"/>
</dbReference>
<dbReference type="SUPFAM" id="SSF51120">
    <property type="entry name" value="beta-Roll"/>
    <property type="match status" value="3"/>
</dbReference>
<evidence type="ECO:0000256" key="3">
    <source>
        <dbReference type="ARBA" id="ARBA00022525"/>
    </source>
</evidence>
<organism evidence="6 7">
    <name type="scientific">Sinorhizobium psoraleae</name>
    <dbReference type="NCBI Taxonomy" id="520838"/>
    <lineage>
        <taxon>Bacteria</taxon>
        <taxon>Pseudomonadati</taxon>
        <taxon>Pseudomonadota</taxon>
        <taxon>Alphaproteobacteria</taxon>
        <taxon>Hyphomicrobiales</taxon>
        <taxon>Rhizobiaceae</taxon>
        <taxon>Sinorhizobium/Ensifer group</taxon>
        <taxon>Sinorhizobium</taxon>
    </lineage>
</organism>
<evidence type="ECO:0000256" key="2">
    <source>
        <dbReference type="ARBA" id="ARBA00004613"/>
    </source>
</evidence>
<dbReference type="PROSITE" id="PS00330">
    <property type="entry name" value="HEMOLYSIN_CALCIUM"/>
    <property type="match status" value="4"/>
</dbReference>
<accession>A0ABT4KKR1</accession>
<comment type="caution">
    <text evidence="6">The sequence shown here is derived from an EMBL/GenBank/DDBJ whole genome shotgun (WGS) entry which is preliminary data.</text>
</comment>
<evidence type="ECO:0000256" key="1">
    <source>
        <dbReference type="ARBA" id="ARBA00001913"/>
    </source>
</evidence>
<dbReference type="RefSeq" id="WP_269283065.1">
    <property type="nucleotide sequence ID" value="NZ_JAPVOI010000004.1"/>
</dbReference>
<dbReference type="EMBL" id="JAPVOI010000004">
    <property type="protein sequence ID" value="MCZ4092556.1"/>
    <property type="molecule type" value="Genomic_DNA"/>
</dbReference>
<name>A0ABT4KKR1_9HYPH</name>
<keyword evidence="4" id="KW-0677">Repeat</keyword>
<dbReference type="InterPro" id="IPR050557">
    <property type="entry name" value="RTX_toxin/Mannuronan_C5-epim"/>
</dbReference>
<dbReference type="InterPro" id="IPR011049">
    <property type="entry name" value="Serralysin-like_metalloprot_C"/>
</dbReference>
<keyword evidence="7" id="KW-1185">Reference proteome</keyword>
<dbReference type="PRINTS" id="PR00313">
    <property type="entry name" value="CABNDNGRPT"/>
</dbReference>
<evidence type="ECO:0000313" key="7">
    <source>
        <dbReference type="Proteomes" id="UP001079430"/>
    </source>
</evidence>
<gene>
    <name evidence="6" type="ORF">O3W52_21560</name>
</gene>
<dbReference type="PANTHER" id="PTHR38340">
    <property type="entry name" value="S-LAYER PROTEIN"/>
    <property type="match status" value="1"/>
</dbReference>
<proteinExistence type="predicted"/>
<reference evidence="6" key="1">
    <citation type="submission" date="2022-10" db="EMBL/GenBank/DDBJ databases">
        <title>Whole genome sequencing of three plant growth promoting bacteria isolated from Vachellia tortilis subsp. raddiana in Morocco.</title>
        <authorList>
            <person name="Hnini M."/>
            <person name="Zouagui R."/>
            <person name="Zouagui H."/>
            <person name="Chemao Elfihri M.-W."/>
            <person name="Ibrahimi A."/>
            <person name="Sbabou L."/>
            <person name="Aurag J."/>
        </authorList>
    </citation>
    <scope>NUCLEOTIDE SEQUENCE</scope>
    <source>
        <strain evidence="6">LMR678</strain>
    </source>
</reference>
<dbReference type="InterPro" id="IPR018511">
    <property type="entry name" value="Hemolysin-typ_Ca-bd_CS"/>
</dbReference>
<protein>
    <submittedName>
        <fullName evidence="6">Calcium-binding protein</fullName>
    </submittedName>
</protein>
<comment type="cofactor">
    <cofactor evidence="1">
        <name>Ca(2+)</name>
        <dbReference type="ChEBI" id="CHEBI:29108"/>
    </cofactor>
</comment>
<evidence type="ECO:0000313" key="6">
    <source>
        <dbReference type="EMBL" id="MCZ4092556.1"/>
    </source>
</evidence>
<dbReference type="Pfam" id="PF08548">
    <property type="entry name" value="Peptidase_M10_C"/>
    <property type="match status" value="1"/>
</dbReference>
<dbReference type="InterPro" id="IPR001343">
    <property type="entry name" value="Hemolysn_Ca-bd"/>
</dbReference>
<feature type="domain" description="Peptidase M10 serralysin C-terminal" evidence="5">
    <location>
        <begin position="224"/>
        <end position="354"/>
    </location>
</feature>
<dbReference type="Proteomes" id="UP001079430">
    <property type="component" value="Unassembled WGS sequence"/>
</dbReference>
<dbReference type="PANTHER" id="PTHR38340:SF1">
    <property type="entry name" value="S-LAYER PROTEIN"/>
    <property type="match status" value="1"/>
</dbReference>
<keyword evidence="3" id="KW-0964">Secreted</keyword>
<dbReference type="Pfam" id="PF00353">
    <property type="entry name" value="HemolysinCabind"/>
    <property type="match status" value="4"/>
</dbReference>
<sequence>MDGASISVAKIVDAAYSTDTTSDDIAVIRAALAGNDVLKGGGLADYLQGFAGSDALYGNAGYDTLVGDDGNDTLIGGTGGDKLYGGTGTDTASYAGASLGVVANLTTAAANTNDARGDAYSSIENLTGSSYNDVLTGNAGANTLDGGLGNDTLIGGAGADRLYGRSGTDTVSYAGATASVVANLTSAAANTNDARGDIYSEVESLIGTSYADKLYGNAVANGLTGGTGNDLLAGYAGNDLLCGGAGRDLLYGGTGADRFVFKATTESAGTSYDSIYDFLTSEQDRIDLSAIDASTKLTGNQAFSFVGTAAFKGVAGELRYEKQLSDTYIYADVNGDKVADLKIHLDDAVTLTKDYFIL</sequence>
<evidence type="ECO:0000259" key="5">
    <source>
        <dbReference type="Pfam" id="PF08548"/>
    </source>
</evidence>